<keyword evidence="4" id="KW-1185">Reference proteome</keyword>
<dbReference type="GeneID" id="110306840"/>
<dbReference type="GO" id="GO:0006536">
    <property type="term" value="P:glutamate metabolic process"/>
    <property type="evidence" value="ECO:0007669"/>
    <property type="project" value="TreeGrafter"/>
</dbReference>
<feature type="domain" description="D-glutamate cyclase-like C-terminal" evidence="3">
    <location>
        <begin position="396"/>
        <end position="527"/>
    </location>
</feature>
<reference evidence="5" key="1">
    <citation type="submission" date="2025-08" db="UniProtKB">
        <authorList>
            <consortium name="RefSeq"/>
        </authorList>
    </citation>
    <scope>IDENTIFICATION</scope>
</reference>
<organism evidence="4 5">
    <name type="scientific">Mus caroli</name>
    <name type="common">Ryukyu mouse</name>
    <name type="synonym">Ricefield mouse</name>
    <dbReference type="NCBI Taxonomy" id="10089"/>
    <lineage>
        <taxon>Eukaryota</taxon>
        <taxon>Metazoa</taxon>
        <taxon>Chordata</taxon>
        <taxon>Craniata</taxon>
        <taxon>Vertebrata</taxon>
        <taxon>Euteleostomi</taxon>
        <taxon>Mammalia</taxon>
        <taxon>Eutheria</taxon>
        <taxon>Euarchontoglires</taxon>
        <taxon>Glires</taxon>
        <taxon>Rodentia</taxon>
        <taxon>Myomorpha</taxon>
        <taxon>Muroidea</taxon>
        <taxon>Muridae</taxon>
        <taxon>Murinae</taxon>
        <taxon>Mus</taxon>
        <taxon>Mus</taxon>
    </lineage>
</organism>
<comment type="similarity">
    <text evidence="1">Belongs to the D-glutamate cyclase family.</text>
</comment>
<dbReference type="InterPro" id="IPR038021">
    <property type="entry name" value="Putative_hydro-lyase"/>
</dbReference>
<dbReference type="InterPro" id="IPR017135">
    <property type="entry name" value="D-Glu_cyclase_mito"/>
</dbReference>
<evidence type="ECO:0000259" key="3">
    <source>
        <dbReference type="Pfam" id="PF14336"/>
    </source>
</evidence>
<dbReference type="PIRSF" id="PIRSF037204">
    <property type="entry name" value="UCP037204"/>
    <property type="match status" value="1"/>
</dbReference>
<dbReference type="Pfam" id="PF14336">
    <property type="entry name" value="GLUCM-like_C"/>
    <property type="match status" value="1"/>
</dbReference>
<accession>A0A6P5QYZ6</accession>
<dbReference type="Gene3D" id="3.90.1640.20">
    <property type="entry name" value="TON_0340"/>
    <property type="match status" value="1"/>
</dbReference>
<evidence type="ECO:0000256" key="2">
    <source>
        <dbReference type="ARBA" id="ARBA00023239"/>
    </source>
</evidence>
<dbReference type="Pfam" id="PF07286">
    <property type="entry name" value="D-Glu_cyclase"/>
    <property type="match status" value="1"/>
</dbReference>
<keyword evidence="2" id="KW-0456">Lyase</keyword>
<dbReference type="CTD" id="80017"/>
<dbReference type="InterPro" id="IPR009906">
    <property type="entry name" value="D-Glu_cyclase"/>
</dbReference>
<evidence type="ECO:0000313" key="5">
    <source>
        <dbReference type="RefSeq" id="XP_021034631.1"/>
    </source>
</evidence>
<name>A0A6P5QYZ6_MUSCR</name>
<dbReference type="InterPro" id="IPR025504">
    <property type="entry name" value="GLUCM_C"/>
</dbReference>
<dbReference type="FunFam" id="3.30.2040.10:FF:000001">
    <property type="entry name" value="D-glutamate cyclase, mitochondrial"/>
    <property type="match status" value="1"/>
</dbReference>
<dbReference type="Gene3D" id="3.30.2040.10">
    <property type="entry name" value="PSTPO5379-like domain"/>
    <property type="match status" value="1"/>
</dbReference>
<dbReference type="PANTHER" id="PTHR32022:SF10">
    <property type="entry name" value="D-GLUTAMATE CYCLASE, MITOCHONDRIAL"/>
    <property type="match status" value="1"/>
</dbReference>
<dbReference type="Proteomes" id="UP000515126">
    <property type="component" value="Chromosome 12"/>
</dbReference>
<dbReference type="SUPFAM" id="SSF160920">
    <property type="entry name" value="PSTPO5379-like"/>
    <property type="match status" value="1"/>
</dbReference>
<evidence type="ECO:0000313" key="4">
    <source>
        <dbReference type="Proteomes" id="UP000515126"/>
    </source>
</evidence>
<dbReference type="Gene3D" id="3.40.1640.10">
    <property type="entry name" value="PSTPO5379-like"/>
    <property type="match status" value="1"/>
</dbReference>
<dbReference type="RefSeq" id="XP_021034631.1">
    <property type="nucleotide sequence ID" value="XM_021178972.2"/>
</dbReference>
<evidence type="ECO:0000256" key="1">
    <source>
        <dbReference type="ARBA" id="ARBA00007896"/>
    </source>
</evidence>
<proteinExistence type="inferred from homology"/>
<gene>
    <name evidence="5" type="primary">Dglucy</name>
</gene>
<sequence length="535" mass="57328">MMTLSFLLRSCLRSAIRSLPKAAHIRNTSSMTEGLQPASVVVLPRSLAPAFESFCQGNQGPLPLLGQSEAVKTLPQLSAVPDIRTICPQLQKYEFGACTGILTSLAEHSEQLKEMVTFIIDCSFSIEEALEQAGIPRRDLTGPSHAGAYKTTVPCATIAGFCCPLVVTMRPVPKDKLERLLQATHTIGGQQGQPIHIGDPDLLGIEALSKPYYGSYVECRPKDVPVFWPSPLTSLEAVISCKAPLAFASPPGCTVMVPKDTVSSASCLTPEMVPEVHAISKDPLHYSIVSAPAAQKIRELESTIAIDPGNRGIGHLLLKDELLQAALSLSHARSVLVTTGFPTHFNHEPPEETDGPPGAIALAAFLQALGKETAMVVDQRALNLHMRIVEDAVRQGIGDGGNELGMGKVKEAVKKHIRNGDVIACDVEADFAVIAGVSNWGGYALACALYILNSCQVHERYLRRATGPSRGAGEQSWIQALPSVTKEEKMLGILVEKQVRSGVSGIVGMEVDGLPFHDVHAEMIRKLVGATTVHM</sequence>
<dbReference type="AlphaFoldDB" id="A0A6P5QYZ6"/>
<dbReference type="PANTHER" id="PTHR32022">
    <property type="entry name" value="D-GLUTAMATE CYCLASE, MITOCHONDRIAL"/>
    <property type="match status" value="1"/>
</dbReference>
<dbReference type="FunFam" id="3.40.1640.10:FF:000001">
    <property type="entry name" value="D-glutamate cyclase, mitochondrial"/>
    <property type="match status" value="1"/>
</dbReference>
<dbReference type="GO" id="GO:0047820">
    <property type="term" value="F:D-glutamate cyclase activity"/>
    <property type="evidence" value="ECO:0007669"/>
    <property type="project" value="TreeGrafter"/>
</dbReference>
<protein>
    <submittedName>
        <fullName evidence="5">D-glutamate cyclase, mitochondrial isoform X2</fullName>
    </submittedName>
</protein>